<keyword evidence="1" id="KW-0472">Membrane</keyword>
<accession>A0A6J5SWZ7</accession>
<proteinExistence type="predicted"/>
<keyword evidence="1" id="KW-1133">Transmembrane helix</keyword>
<keyword evidence="1" id="KW-0812">Transmembrane</keyword>
<feature type="transmembrane region" description="Helical" evidence="1">
    <location>
        <begin position="7"/>
        <end position="27"/>
    </location>
</feature>
<name>A0A6J5SWZ7_9CAUD</name>
<evidence type="ECO:0000313" key="2">
    <source>
        <dbReference type="EMBL" id="CAB4219151.1"/>
    </source>
</evidence>
<feature type="transmembrane region" description="Helical" evidence="1">
    <location>
        <begin position="64"/>
        <end position="83"/>
    </location>
</feature>
<gene>
    <name evidence="2" type="ORF">UFOVP1604_234</name>
</gene>
<evidence type="ECO:0000256" key="1">
    <source>
        <dbReference type="SAM" id="Phobius"/>
    </source>
</evidence>
<feature type="transmembrane region" description="Helical" evidence="1">
    <location>
        <begin position="33"/>
        <end position="52"/>
    </location>
</feature>
<organism evidence="2">
    <name type="scientific">uncultured Caudovirales phage</name>
    <dbReference type="NCBI Taxonomy" id="2100421"/>
    <lineage>
        <taxon>Viruses</taxon>
        <taxon>Duplodnaviria</taxon>
        <taxon>Heunggongvirae</taxon>
        <taxon>Uroviricota</taxon>
        <taxon>Caudoviricetes</taxon>
        <taxon>Peduoviridae</taxon>
        <taxon>Maltschvirus</taxon>
        <taxon>Maltschvirus maltsch</taxon>
    </lineage>
</organism>
<sequence length="90" mass="10027">MTKLKECLLLFAIQLVLYGILCINFRAVAETQYHLAAISDFTIASLNFFVIRKIAKSEDALHQWFGYVAGSVAGSYLGIWLSVQLANTIL</sequence>
<reference evidence="2" key="1">
    <citation type="submission" date="2020-05" db="EMBL/GenBank/DDBJ databases">
        <authorList>
            <person name="Chiriac C."/>
            <person name="Salcher M."/>
            <person name="Ghai R."/>
            <person name="Kavagutti S V."/>
        </authorList>
    </citation>
    <scope>NUCLEOTIDE SEQUENCE</scope>
</reference>
<dbReference type="EMBL" id="LR797474">
    <property type="protein sequence ID" value="CAB4219151.1"/>
    <property type="molecule type" value="Genomic_DNA"/>
</dbReference>
<protein>
    <submittedName>
        <fullName evidence="2">Uncharacterized protein</fullName>
    </submittedName>
</protein>